<sequence>MGSLLSVIKTLVIPAVISLILFVVSTYVVVPLWQRYRSRYSQYLPLNSISTGTSSIRARLAGTLNPWRTRLHNRLVVASAGDEGSGYNSEEGEELNEVDDADIVAHRGAESERGGWSETGDQDRRLSRDLEEGFRDSSDDEQETFGRAKP</sequence>
<evidence type="ECO:0000256" key="2">
    <source>
        <dbReference type="SAM" id="Phobius"/>
    </source>
</evidence>
<feature type="compositionally biased region" description="Basic and acidic residues" evidence="1">
    <location>
        <begin position="103"/>
        <end position="137"/>
    </location>
</feature>
<dbReference type="EMBL" id="JAQQPM010000003">
    <property type="protein sequence ID" value="KAK2069591.1"/>
    <property type="molecule type" value="Genomic_DNA"/>
</dbReference>
<dbReference type="AlphaFoldDB" id="A0AAD9I1T9"/>
<keyword evidence="2" id="KW-0472">Membrane</keyword>
<gene>
    <name evidence="3" type="ORF">P8C59_004153</name>
</gene>
<feature type="transmembrane region" description="Helical" evidence="2">
    <location>
        <begin position="12"/>
        <end position="33"/>
    </location>
</feature>
<accession>A0AAD9I1T9</accession>
<evidence type="ECO:0000256" key="1">
    <source>
        <dbReference type="SAM" id="MobiDB-lite"/>
    </source>
</evidence>
<keyword evidence="2" id="KW-0812">Transmembrane</keyword>
<keyword evidence="4" id="KW-1185">Reference proteome</keyword>
<feature type="compositionally biased region" description="Acidic residues" evidence="1">
    <location>
        <begin position="90"/>
        <end position="102"/>
    </location>
</feature>
<evidence type="ECO:0000313" key="3">
    <source>
        <dbReference type="EMBL" id="KAK2069591.1"/>
    </source>
</evidence>
<name>A0AAD9I1T9_9PEZI</name>
<organism evidence="3 4">
    <name type="scientific">Phyllachora maydis</name>
    <dbReference type="NCBI Taxonomy" id="1825666"/>
    <lineage>
        <taxon>Eukaryota</taxon>
        <taxon>Fungi</taxon>
        <taxon>Dikarya</taxon>
        <taxon>Ascomycota</taxon>
        <taxon>Pezizomycotina</taxon>
        <taxon>Sordariomycetes</taxon>
        <taxon>Sordariomycetidae</taxon>
        <taxon>Phyllachorales</taxon>
        <taxon>Phyllachoraceae</taxon>
        <taxon>Phyllachora</taxon>
    </lineage>
</organism>
<proteinExistence type="predicted"/>
<comment type="caution">
    <text evidence="3">The sequence shown here is derived from an EMBL/GenBank/DDBJ whole genome shotgun (WGS) entry which is preliminary data.</text>
</comment>
<keyword evidence="2" id="KW-1133">Transmembrane helix</keyword>
<reference evidence="3" key="1">
    <citation type="journal article" date="2023" name="Mol. Plant Microbe Interact.">
        <title>Elucidating the Obligate Nature and Biological Capacity of an Invasive Fungal Corn Pathogen.</title>
        <authorList>
            <person name="MacCready J.S."/>
            <person name="Roggenkamp E.M."/>
            <person name="Gdanetz K."/>
            <person name="Chilvers M.I."/>
        </authorList>
    </citation>
    <scope>NUCLEOTIDE SEQUENCE</scope>
    <source>
        <strain evidence="3">PM02</strain>
    </source>
</reference>
<feature type="region of interest" description="Disordered" evidence="1">
    <location>
        <begin position="81"/>
        <end position="150"/>
    </location>
</feature>
<evidence type="ECO:0000313" key="4">
    <source>
        <dbReference type="Proteomes" id="UP001217918"/>
    </source>
</evidence>
<dbReference type="Proteomes" id="UP001217918">
    <property type="component" value="Unassembled WGS sequence"/>
</dbReference>
<protein>
    <submittedName>
        <fullName evidence="3">Uncharacterized protein</fullName>
    </submittedName>
</protein>